<evidence type="ECO:0000313" key="3">
    <source>
        <dbReference type="Proteomes" id="UP000008461"/>
    </source>
</evidence>
<dbReference type="InterPro" id="IPR000772">
    <property type="entry name" value="Ricin_B_lectin"/>
</dbReference>
<dbReference type="SUPFAM" id="SSF50370">
    <property type="entry name" value="Ricin B-like lectins"/>
    <property type="match status" value="1"/>
</dbReference>
<sequence>MRHSMIQIWTALLLFTGFSFDLSAQIIKAQPNASSNNSTRMLVRQNIADGVYYLKVLNTGKYLGVAGIDTRNGAALIQWDFMNLANHKFELKNIGNNVFTLKAMHSNRYLNVGGQSMADNATIIQWDYVNQANLHFSLVTNGNGVSIRCEQSQKYWHLYGGSNNPTNGVGVVQYAGLGAVFALELAESPLAVNKDQMGKANSAITNNIEKTRRTPDGRTLTSRYQIGPSRLQTTTNAAVKYGKAKSSTPKPAPSSDVDCESSIIRITLDDNSFMTADIAAQVGEVVPGSVFNIIDYLNGSWKRQNDALKPIVLSSDVKNVVQGGVVTQEVSNPTKPNLQQAIANLYGQFSSESSKQGNLTYSVTIKEVHNEADFQLQIGAGAHYLTYSVDNLFNFQRGSKKSYLLVDITKILFTIEANAPQGGFFNDEALNQDPNLVYLKKADYGMRILASVETSESLEVIANKLEISVEALVAGGSVSLDMMNRELNQDMTIKMFVVGGQSRDVVPAYSMADLKNKVETMSRTLTYHTCQPIRYTIATTRDNWIVSYNTATDEFIKQTCTPPAVKAAGFSVELNSLMFKGGAEGGDLDMYGRVWVMAYLGNNAELPAERGQNMLLDLPGEQSVDLDNQGNSIVPGSNVKYIFPPGTAEGAYIDIYFGLFEKDANPDYAAGDGDDDHFTFRYLDNTKTCETGKTSRRLCRKRFYLSDLPKYDYREEFSEAGAVITLTRLNISKLPLTQ</sequence>
<dbReference type="eggNOG" id="COG3391">
    <property type="taxonomic scope" value="Bacteria"/>
</dbReference>
<dbReference type="EMBL" id="CP002691">
    <property type="protein sequence ID" value="AEE53988.1"/>
    <property type="molecule type" value="Genomic_DNA"/>
</dbReference>
<dbReference type="GO" id="GO:0015485">
    <property type="term" value="F:cholesterol binding"/>
    <property type="evidence" value="ECO:0007669"/>
    <property type="project" value="InterPro"/>
</dbReference>
<evidence type="ECO:0000259" key="1">
    <source>
        <dbReference type="Pfam" id="PF14200"/>
    </source>
</evidence>
<gene>
    <name evidence="2" type="ordered locus">Halhy_6166</name>
</gene>
<reference evidence="2 3" key="1">
    <citation type="journal article" date="2011" name="Stand. Genomic Sci.">
        <title>Complete genome sequence of Haliscomenobacter hydrossis type strain (O).</title>
        <authorList>
            <consortium name="US DOE Joint Genome Institute (JGI-PGF)"/>
            <person name="Daligault H."/>
            <person name="Lapidus A."/>
            <person name="Zeytun A."/>
            <person name="Nolan M."/>
            <person name="Lucas S."/>
            <person name="Del Rio T.G."/>
            <person name="Tice H."/>
            <person name="Cheng J.F."/>
            <person name="Tapia R."/>
            <person name="Han C."/>
            <person name="Goodwin L."/>
            <person name="Pitluck S."/>
            <person name="Liolios K."/>
            <person name="Pagani I."/>
            <person name="Ivanova N."/>
            <person name="Huntemann M."/>
            <person name="Mavromatis K."/>
            <person name="Mikhailova N."/>
            <person name="Pati A."/>
            <person name="Chen A."/>
            <person name="Palaniappan K."/>
            <person name="Land M."/>
            <person name="Hauser L."/>
            <person name="Brambilla E.M."/>
            <person name="Rohde M."/>
            <person name="Verbarg S."/>
            <person name="Goker M."/>
            <person name="Bristow J."/>
            <person name="Eisen J.A."/>
            <person name="Markowitz V."/>
            <person name="Hugenholtz P."/>
            <person name="Kyrpides N.C."/>
            <person name="Klenk H.P."/>
            <person name="Woyke T."/>
        </authorList>
    </citation>
    <scope>NUCLEOTIDE SEQUENCE [LARGE SCALE GENOMIC DNA]</scope>
    <source>
        <strain evidence="3">ATCC 27775 / DSM 1100 / LMG 10767 / O</strain>
    </source>
</reference>
<dbReference type="InterPro" id="IPR036363">
    <property type="entry name" value="Thiol_cytolysin_ab_sf"/>
</dbReference>
<feature type="domain" description="Ricin B lectin" evidence="1">
    <location>
        <begin position="47"/>
        <end position="126"/>
    </location>
</feature>
<accession>F4L3N8</accession>
<dbReference type="AlphaFoldDB" id="F4L3N8"/>
<dbReference type="KEGG" id="hhy:Halhy_6166"/>
<dbReference type="RefSeq" id="WP_013768510.1">
    <property type="nucleotide sequence ID" value="NC_015510.1"/>
</dbReference>
<dbReference type="InterPro" id="IPR036359">
    <property type="entry name" value="Thiol_cytolysin_sf"/>
</dbReference>
<dbReference type="Pfam" id="PF14200">
    <property type="entry name" value="RicinB_lectin_2"/>
    <property type="match status" value="1"/>
</dbReference>
<dbReference type="Gene3D" id="2.80.10.50">
    <property type="match status" value="1"/>
</dbReference>
<name>F4L3N8_HALH1</name>
<dbReference type="Gene3D" id="3.40.30.40">
    <property type="entry name" value="Perfringolysin"/>
    <property type="match status" value="1"/>
</dbReference>
<dbReference type="HOGENOM" id="CLU_375872_0_0_10"/>
<organism evidence="2 3">
    <name type="scientific">Haliscomenobacter hydrossis (strain ATCC 27775 / DSM 1100 / LMG 10767 / O)</name>
    <dbReference type="NCBI Taxonomy" id="760192"/>
    <lineage>
        <taxon>Bacteria</taxon>
        <taxon>Pseudomonadati</taxon>
        <taxon>Bacteroidota</taxon>
        <taxon>Saprospiria</taxon>
        <taxon>Saprospirales</taxon>
        <taxon>Haliscomenobacteraceae</taxon>
        <taxon>Haliscomenobacter</taxon>
    </lineage>
</organism>
<protein>
    <recommendedName>
        <fullName evidence="1">Ricin B lectin domain-containing protein</fullName>
    </recommendedName>
</protein>
<dbReference type="InterPro" id="IPR035992">
    <property type="entry name" value="Ricin_B-like_lectins"/>
</dbReference>
<dbReference type="CDD" id="cd00161">
    <property type="entry name" value="beta-trefoil_Ricin-like"/>
    <property type="match status" value="1"/>
</dbReference>
<dbReference type="STRING" id="760192.Halhy_6166"/>
<dbReference type="Proteomes" id="UP000008461">
    <property type="component" value="Chromosome"/>
</dbReference>
<dbReference type="OrthoDB" id="857489at2"/>
<dbReference type="Gene3D" id="3.90.840.10">
    <property type="entry name" value="Thiol-activated cytolysin superfamily/Thiol-activated cytolysin, alpha-beta domain"/>
    <property type="match status" value="1"/>
</dbReference>
<proteinExistence type="predicted"/>
<reference key="2">
    <citation type="submission" date="2011-04" db="EMBL/GenBank/DDBJ databases">
        <title>Complete sequence of chromosome of Haliscomenobacter hydrossis DSM 1100.</title>
        <authorList>
            <consortium name="US DOE Joint Genome Institute (JGI-PGF)"/>
            <person name="Lucas S."/>
            <person name="Han J."/>
            <person name="Lapidus A."/>
            <person name="Bruce D."/>
            <person name="Goodwin L."/>
            <person name="Pitluck S."/>
            <person name="Peters L."/>
            <person name="Kyrpides N."/>
            <person name="Mavromatis K."/>
            <person name="Ivanova N."/>
            <person name="Ovchinnikova G."/>
            <person name="Pagani I."/>
            <person name="Daligault H."/>
            <person name="Detter J.C."/>
            <person name="Han C."/>
            <person name="Land M."/>
            <person name="Hauser L."/>
            <person name="Markowitz V."/>
            <person name="Cheng J.-F."/>
            <person name="Hugenholtz P."/>
            <person name="Woyke T."/>
            <person name="Wu D."/>
            <person name="Verbarg S."/>
            <person name="Frueling A."/>
            <person name="Brambilla E."/>
            <person name="Klenk H.-P."/>
            <person name="Eisen J.A."/>
        </authorList>
    </citation>
    <scope>NUCLEOTIDE SEQUENCE</scope>
    <source>
        <strain>DSM 1100</strain>
    </source>
</reference>
<evidence type="ECO:0000313" key="2">
    <source>
        <dbReference type="EMBL" id="AEE53988.1"/>
    </source>
</evidence>
<keyword evidence="3" id="KW-1185">Reference proteome</keyword>
<dbReference type="SUPFAM" id="SSF56978">
    <property type="entry name" value="Perfringolysin"/>
    <property type="match status" value="1"/>
</dbReference>